<name>A0A835XZ74_9CHLO</name>
<dbReference type="InterPro" id="IPR042279">
    <property type="entry name" value="Pep_M60_3"/>
</dbReference>
<gene>
    <name evidence="2" type="ORF">HYH03_008840</name>
</gene>
<accession>A0A835XZ74</accession>
<dbReference type="EMBL" id="JAEHOE010000041">
    <property type="protein sequence ID" value="KAG2492931.1"/>
    <property type="molecule type" value="Genomic_DNA"/>
</dbReference>
<dbReference type="GO" id="GO:0090314">
    <property type="term" value="P:positive regulation of protein targeting to membrane"/>
    <property type="evidence" value="ECO:0007669"/>
    <property type="project" value="TreeGrafter"/>
</dbReference>
<dbReference type="Gene3D" id="1.10.390.30">
    <property type="entry name" value="Peptidase M60, enhancin-like domain 3"/>
    <property type="match status" value="1"/>
</dbReference>
<dbReference type="PROSITE" id="PS51723">
    <property type="entry name" value="PEPTIDASE_M60"/>
    <property type="match status" value="1"/>
</dbReference>
<evidence type="ECO:0000313" key="2">
    <source>
        <dbReference type="EMBL" id="KAG2492931.1"/>
    </source>
</evidence>
<feature type="domain" description="Peptidase M60" evidence="1">
    <location>
        <begin position="1"/>
        <end position="145"/>
    </location>
</feature>
<evidence type="ECO:0000313" key="3">
    <source>
        <dbReference type="Proteomes" id="UP000612055"/>
    </source>
</evidence>
<proteinExistence type="predicted"/>
<evidence type="ECO:0000259" key="1">
    <source>
        <dbReference type="PROSITE" id="PS51723"/>
    </source>
</evidence>
<reference evidence="2" key="1">
    <citation type="journal article" date="2020" name="bioRxiv">
        <title>Comparative genomics of Chlamydomonas.</title>
        <authorList>
            <person name="Craig R.J."/>
            <person name="Hasan A.R."/>
            <person name="Ness R.W."/>
            <person name="Keightley P.D."/>
        </authorList>
    </citation>
    <scope>NUCLEOTIDE SEQUENCE</scope>
    <source>
        <strain evidence="2">CCAP 11/70</strain>
    </source>
</reference>
<keyword evidence="3" id="KW-1185">Reference proteome</keyword>
<sequence length="220" mass="25290">MAVLGNIPTQRYRAERFLVDADIYNGEMHAGYPIMAFDQPYVHNQLLNLTHLLYSGAWGPYHEIGHQHQWADEQFSGTGEASNNVFVMYAMNVTGVALSHIDTNVTPEGRKTTRDPYFAKGANWQRDWSYFAALDTYLLLTEGFGWQFYRNVSAVYTSLPYRIWDDGERVQFFVRTTCSVSKRNLVPFFAKWNFPLTQATRDACGKLPAWAQDPMPRLVP</sequence>
<comment type="caution">
    <text evidence="2">The sequence shown here is derived from an EMBL/GenBank/DDBJ whole genome shotgun (WGS) entry which is preliminary data.</text>
</comment>
<organism evidence="2 3">
    <name type="scientific">Edaphochlamys debaryana</name>
    <dbReference type="NCBI Taxonomy" id="47281"/>
    <lineage>
        <taxon>Eukaryota</taxon>
        <taxon>Viridiplantae</taxon>
        <taxon>Chlorophyta</taxon>
        <taxon>core chlorophytes</taxon>
        <taxon>Chlorophyceae</taxon>
        <taxon>CS clade</taxon>
        <taxon>Chlamydomonadales</taxon>
        <taxon>Chlamydomonadales incertae sedis</taxon>
        <taxon>Edaphochlamys</taxon>
    </lineage>
</organism>
<dbReference type="Gene3D" id="3.40.390.80">
    <property type="entry name" value="Peptidase M60, enhancin-like domain 2"/>
    <property type="match status" value="1"/>
</dbReference>
<dbReference type="AlphaFoldDB" id="A0A835XZ74"/>
<dbReference type="GO" id="GO:0044325">
    <property type="term" value="F:transmembrane transporter binding"/>
    <property type="evidence" value="ECO:0007669"/>
    <property type="project" value="TreeGrafter"/>
</dbReference>
<dbReference type="Pfam" id="PF13402">
    <property type="entry name" value="Peptidase_M60"/>
    <property type="match status" value="1"/>
</dbReference>
<dbReference type="OrthoDB" id="530844at2759"/>
<dbReference type="PANTHER" id="PTHR15730">
    <property type="entry name" value="EXPERIMENTAL AUTOIMMUNE PROSTATITIS ANTIGEN 2-RELATED"/>
    <property type="match status" value="1"/>
</dbReference>
<dbReference type="Proteomes" id="UP000612055">
    <property type="component" value="Unassembled WGS sequence"/>
</dbReference>
<dbReference type="InterPro" id="IPR031161">
    <property type="entry name" value="Peptidase_M60_dom"/>
</dbReference>
<dbReference type="InterPro" id="IPR051244">
    <property type="entry name" value="TCAF"/>
</dbReference>
<dbReference type="PANTHER" id="PTHR15730:SF5">
    <property type="entry name" value="SI:CH211-210B2.2-RELATED"/>
    <property type="match status" value="1"/>
</dbReference>
<dbReference type="GO" id="GO:0005886">
    <property type="term" value="C:plasma membrane"/>
    <property type="evidence" value="ECO:0007669"/>
    <property type="project" value="TreeGrafter"/>
</dbReference>
<protein>
    <recommendedName>
        <fullName evidence="1">Peptidase M60 domain-containing protein</fullName>
    </recommendedName>
</protein>